<protein>
    <submittedName>
        <fullName evidence="2">Uncharacterized protein</fullName>
    </submittedName>
</protein>
<dbReference type="Proteomes" id="UP000008065">
    <property type="component" value="Unassembled WGS sequence"/>
</dbReference>
<dbReference type="EMBL" id="GL891382">
    <property type="protein sequence ID" value="EGO51853.1"/>
    <property type="molecule type" value="Genomic_DNA"/>
</dbReference>
<proteinExistence type="predicted"/>
<feature type="region of interest" description="Disordered" evidence="1">
    <location>
        <begin position="305"/>
        <end position="330"/>
    </location>
</feature>
<name>F8N4B0_NEUT8</name>
<reference evidence="3" key="1">
    <citation type="journal article" date="2011" name="Genetics">
        <title>Massive changes in genome architecture accompany the transition to self-fertility in the filamentous fungus Neurospora tetrasperma.</title>
        <authorList>
            <person name="Ellison C.E."/>
            <person name="Stajich J.E."/>
            <person name="Jacobson D.J."/>
            <person name="Natvig D.O."/>
            <person name="Lapidus A."/>
            <person name="Foster B."/>
            <person name="Aerts A."/>
            <person name="Riley R."/>
            <person name="Lindquist E.A."/>
            <person name="Grigoriev I.V."/>
            <person name="Taylor J.W."/>
        </authorList>
    </citation>
    <scope>NUCLEOTIDE SEQUENCE [LARGE SCALE GENOMIC DNA]</scope>
    <source>
        <strain evidence="3">FGSC 2508 / P0657</strain>
    </source>
</reference>
<dbReference type="VEuPathDB" id="FungiDB:NEUTE1DRAFT_132688"/>
<evidence type="ECO:0000256" key="1">
    <source>
        <dbReference type="SAM" id="MobiDB-lite"/>
    </source>
</evidence>
<dbReference type="AlphaFoldDB" id="F8N4B0"/>
<dbReference type="OrthoDB" id="4588776at2759"/>
<feature type="compositionally biased region" description="Polar residues" evidence="1">
    <location>
        <begin position="312"/>
        <end position="330"/>
    </location>
</feature>
<keyword evidence="3" id="KW-1185">Reference proteome</keyword>
<gene>
    <name evidence="2" type="ORF">NEUTE1DRAFT_132688</name>
</gene>
<dbReference type="RefSeq" id="XP_009855495.1">
    <property type="nucleotide sequence ID" value="XM_009857193.1"/>
</dbReference>
<sequence>MSFPFFSLGFAPRSLTFPTSNVVKAIAIASLAALSVKMILNTVLPSQADDDHECHPVDDKVCLLTHKASADDIDADHLTQAGQDAELPKNNMSTTSPSADATDIIADESASHTTELAVAPEDVKPSKDVEIADDNIAMQGADSTEIVPDTKEACPTQLENAPEIVISTQATPIVETKKPAIKSSNGVRSYRHSFPAADIVEIVEIAPEHRAVRSYRHSFPAADIIEVVEVPSRQATVIASPILSNTNTAMLVNEEKSTASSDAAPKAEEVILNHTRKDSTALVTLQESLLYNGKSLTYYRTNFSTESRKTANSESPSTGPGTPDTNYSAPNVEAASQITPVGNKKFEHSQNHEDDATTLSPVDNSPSKWYDFSHLSAEEMANLDTIIVIERPDTKVSYTQLTCGFWYRLDEDENPVMMSQSEYEDLLAWFASFTEEKEKSKAPPPIVLVTDEEGNEFLAEEIDETSSESQVLDLQDRPELGVKYVLLTNGYWHYLNEDTTTAKPMTEGEYDEFVFWLHDNERLEQEESTSQDVKGIELLTYADEPINDNYPDNSQELSELEQWEEAKYIGPNLNIVGLIDHPDGNKQFAIGNDDAVYWLIDGMFCPLDDDELDRFHRWRDGDNNALHEPIEQLERPKGRMSKWKAPNLDAICEEDEEDLAEEAAEEYEVKKWDKWGLYTIEEVEEQEEEYSLW</sequence>
<dbReference type="HOGENOM" id="CLU_397452_0_0_1"/>
<evidence type="ECO:0000313" key="2">
    <source>
        <dbReference type="EMBL" id="EGO51853.1"/>
    </source>
</evidence>
<evidence type="ECO:0000313" key="3">
    <source>
        <dbReference type="Proteomes" id="UP000008065"/>
    </source>
</evidence>
<accession>F8N4B0</accession>
<dbReference type="KEGG" id="nte:NEUTE1DRAFT132688"/>
<dbReference type="GeneID" id="20825678"/>
<organism evidence="2 3">
    <name type="scientific">Neurospora tetrasperma (strain FGSC 2508 / ATCC MYA-4615 / P0657)</name>
    <dbReference type="NCBI Taxonomy" id="510951"/>
    <lineage>
        <taxon>Eukaryota</taxon>
        <taxon>Fungi</taxon>
        <taxon>Dikarya</taxon>
        <taxon>Ascomycota</taxon>
        <taxon>Pezizomycotina</taxon>
        <taxon>Sordariomycetes</taxon>
        <taxon>Sordariomycetidae</taxon>
        <taxon>Sordariales</taxon>
        <taxon>Sordariaceae</taxon>
        <taxon>Neurospora</taxon>
    </lineage>
</organism>